<dbReference type="PROSITE" id="PS50234">
    <property type="entry name" value="VWFA"/>
    <property type="match status" value="1"/>
</dbReference>
<protein>
    <submittedName>
        <fullName evidence="3">VWA domain-containing protein</fullName>
    </submittedName>
</protein>
<proteinExistence type="predicted"/>
<dbReference type="SMART" id="SM00327">
    <property type="entry name" value="VWA"/>
    <property type="match status" value="1"/>
</dbReference>
<dbReference type="Pfam" id="PF13531">
    <property type="entry name" value="SBP_bac_11"/>
    <property type="match status" value="1"/>
</dbReference>
<gene>
    <name evidence="3" type="ORF">FCG67_11310</name>
</gene>
<keyword evidence="1" id="KW-0812">Transmembrane</keyword>
<accession>A0ABY2RLX7</accession>
<dbReference type="InterPro" id="IPR002035">
    <property type="entry name" value="VWF_A"/>
</dbReference>
<sequence length="595" mass="60194">MGQHRGAEGTRGVSRGPVIAVGAVIAVVLAVVGWFQLRDRISDQGTQAAQSCVEGPAVLDVTADPDIAPQIQTLADRYAQTAPVVRDHCITVTVTPATSQTVVDALAASAGKDWSGPGPAPALWIPQSTQSVARLSGQTGLIDGQPKSLATSPVLLAAPVPLAQALIASNVGWQDLARLQSDPNGLPGIGLPGWGSLKLALPTGPGSDPSTQAAEAVAAAVSGAGAGPVTEAQAASAPVVSALSSLAVGSAAAFPSAPDKPAATADALSALGAQQDRRAGAPHAVAVTEQQLYAAEPGVNALTAFLPAGATPMADHPGAIISAGWVDEARSRAAAEFVDYLRRPEQATVLRDAGFRVDGGSPSAVRAVPFAPIDAPLQPATGPVVDTLSRTLSNPVVPRRSTVLLDVSGSMSNVEGDGTRLTNTTAALTEQLNRTPDSTDLGLWIYSKNLDGAKAYKVAVPTGSLTDTVGTGTRRQAIDTALHSLTPATATSTYSATLAAYADAVRGYGADRPNSVLLITDGPNDDTSITARQLLASIRETTVDGKPVRIDVITIGENSDADTLRALAEQTGGSMTAVGSSQGPELRAAIGQALG</sequence>
<name>A0ABY2RLX7_9NOCA</name>
<evidence type="ECO:0000313" key="4">
    <source>
        <dbReference type="Proteomes" id="UP000305109"/>
    </source>
</evidence>
<comment type="caution">
    <text evidence="3">The sequence shown here is derived from an EMBL/GenBank/DDBJ whole genome shotgun (WGS) entry which is preliminary data.</text>
</comment>
<organism evidence="3 4">
    <name type="scientific">Rhodococcus oryzae</name>
    <dbReference type="NCBI Taxonomy" id="2571143"/>
    <lineage>
        <taxon>Bacteria</taxon>
        <taxon>Bacillati</taxon>
        <taxon>Actinomycetota</taxon>
        <taxon>Actinomycetes</taxon>
        <taxon>Mycobacteriales</taxon>
        <taxon>Nocardiaceae</taxon>
        <taxon>Rhodococcus</taxon>
    </lineage>
</organism>
<dbReference type="Proteomes" id="UP000305109">
    <property type="component" value="Unassembled WGS sequence"/>
</dbReference>
<dbReference type="Gene3D" id="3.40.50.410">
    <property type="entry name" value="von Willebrand factor, type A domain"/>
    <property type="match status" value="1"/>
</dbReference>
<feature type="domain" description="VWFA" evidence="2">
    <location>
        <begin position="400"/>
        <end position="594"/>
    </location>
</feature>
<dbReference type="Pfam" id="PF00092">
    <property type="entry name" value="VWA"/>
    <property type="match status" value="1"/>
</dbReference>
<reference evidence="3 4" key="1">
    <citation type="submission" date="2019-04" db="EMBL/GenBank/DDBJ databases">
        <title>Rhodococcus oryzae sp. nov., a novel actinomycete isolated from rhizosphere soil of rice (Oryza sativa L.).</title>
        <authorList>
            <person name="Li C."/>
        </authorList>
    </citation>
    <scope>NUCLEOTIDE SEQUENCE [LARGE SCALE GENOMIC DNA]</scope>
    <source>
        <strain evidence="3 4">NEAU-CX67</strain>
    </source>
</reference>
<dbReference type="SUPFAM" id="SSF53850">
    <property type="entry name" value="Periplasmic binding protein-like II"/>
    <property type="match status" value="1"/>
</dbReference>
<evidence type="ECO:0000313" key="3">
    <source>
        <dbReference type="EMBL" id="TJZ78599.1"/>
    </source>
</evidence>
<feature type="transmembrane region" description="Helical" evidence="1">
    <location>
        <begin position="12"/>
        <end position="35"/>
    </location>
</feature>
<dbReference type="EMBL" id="SUMD01000004">
    <property type="protein sequence ID" value="TJZ78599.1"/>
    <property type="molecule type" value="Genomic_DNA"/>
</dbReference>
<keyword evidence="4" id="KW-1185">Reference proteome</keyword>
<dbReference type="RefSeq" id="WP_136909807.1">
    <property type="nucleotide sequence ID" value="NZ_SUMD01000004.1"/>
</dbReference>
<keyword evidence="1" id="KW-1133">Transmembrane helix</keyword>
<dbReference type="InterPro" id="IPR036465">
    <property type="entry name" value="vWFA_dom_sf"/>
</dbReference>
<evidence type="ECO:0000256" key="1">
    <source>
        <dbReference type="SAM" id="Phobius"/>
    </source>
</evidence>
<keyword evidence="1" id="KW-0472">Membrane</keyword>
<dbReference type="SUPFAM" id="SSF53300">
    <property type="entry name" value="vWA-like"/>
    <property type="match status" value="1"/>
</dbReference>
<evidence type="ECO:0000259" key="2">
    <source>
        <dbReference type="PROSITE" id="PS50234"/>
    </source>
</evidence>